<feature type="domain" description="XdhC- CoxI" evidence="1">
    <location>
        <begin position="19"/>
        <end position="78"/>
    </location>
</feature>
<name>A0A561DNF4_9BACI</name>
<keyword evidence="5" id="KW-1185">Reference proteome</keyword>
<dbReference type="Proteomes" id="UP000319671">
    <property type="component" value="Unassembled WGS sequence"/>
</dbReference>
<evidence type="ECO:0000259" key="2">
    <source>
        <dbReference type="Pfam" id="PF13478"/>
    </source>
</evidence>
<dbReference type="PANTHER" id="PTHR30388">
    <property type="entry name" value="ALDEHYDE OXIDOREDUCTASE MOLYBDENUM COFACTOR ASSEMBLY PROTEIN"/>
    <property type="match status" value="1"/>
</dbReference>
<dbReference type="InterPro" id="IPR048890">
    <property type="entry name" value="BH1974-like_central"/>
</dbReference>
<comment type="caution">
    <text evidence="4">The sequence shown here is derived from an EMBL/GenBank/DDBJ whole genome shotgun (WGS) entry which is preliminary data.</text>
</comment>
<dbReference type="Gene3D" id="3.40.50.720">
    <property type="entry name" value="NAD(P)-binding Rossmann-like Domain"/>
    <property type="match status" value="1"/>
</dbReference>
<feature type="domain" description="XdhC Rossmann" evidence="2">
    <location>
        <begin position="198"/>
        <end position="333"/>
    </location>
</feature>
<proteinExistence type="predicted"/>
<dbReference type="Pfam" id="PF02625">
    <property type="entry name" value="XdhC_CoxI"/>
    <property type="match status" value="1"/>
</dbReference>
<dbReference type="InterPro" id="IPR027051">
    <property type="entry name" value="XdhC_Rossmann_dom"/>
</dbReference>
<accession>A0A561DNF4</accession>
<feature type="domain" description="BH1974-like central" evidence="3">
    <location>
        <begin position="108"/>
        <end position="166"/>
    </location>
</feature>
<gene>
    <name evidence="4" type="ORF">FB550_10369</name>
</gene>
<dbReference type="EMBL" id="VIVN01000003">
    <property type="protein sequence ID" value="TWE04895.1"/>
    <property type="molecule type" value="Genomic_DNA"/>
</dbReference>
<evidence type="ECO:0000313" key="5">
    <source>
        <dbReference type="Proteomes" id="UP000319671"/>
    </source>
</evidence>
<dbReference type="Pfam" id="PF13478">
    <property type="entry name" value="XdhC_C"/>
    <property type="match status" value="1"/>
</dbReference>
<organism evidence="4 5">
    <name type="scientific">Neobacillus bataviensis</name>
    <dbReference type="NCBI Taxonomy" id="220685"/>
    <lineage>
        <taxon>Bacteria</taxon>
        <taxon>Bacillati</taxon>
        <taxon>Bacillota</taxon>
        <taxon>Bacilli</taxon>
        <taxon>Bacillales</taxon>
        <taxon>Bacillaceae</taxon>
        <taxon>Neobacillus</taxon>
    </lineage>
</organism>
<evidence type="ECO:0000313" key="4">
    <source>
        <dbReference type="EMBL" id="TWE04895.1"/>
    </source>
</evidence>
<dbReference type="Pfam" id="PF21469">
    <property type="entry name" value="BH1974-like_central"/>
    <property type="match status" value="1"/>
</dbReference>
<sequence>MDGIHEILDAIAGSANDDVLATIIRVEGSAYRKEGSSTLFRGDGTQIGLLSAGCLETDLSFRVQEVINQRKTNIVVYDLRDEDDLSWGQGAGCNGVLSVLLEPIDACLREHLCKLKFHLDNGNRVTVIKKLAKDNSVTDYLFITDHQQLFGKWHGRVPLQIKRLVNDIHQKIPKSGISYLPELSADIYIHCFEPKPRLIVFGAGRDAIPLVNMAAQAGFSVLVSDWRSALCKEEYFSEANQLIVGFPNEVIPMLTLSSLDSVIILTHHFQKDRELLHLLKGEKLRYLGVLGSKARTQRLLDGREIPPEIKSPVGLPIRAEGPEEIAVSIVAELIQRQRTKLPEMVMERSWSSND</sequence>
<evidence type="ECO:0000259" key="1">
    <source>
        <dbReference type="Pfam" id="PF02625"/>
    </source>
</evidence>
<dbReference type="InterPro" id="IPR052698">
    <property type="entry name" value="MoCofactor_Util/Proc"/>
</dbReference>
<dbReference type="AlphaFoldDB" id="A0A561DNF4"/>
<dbReference type="InterPro" id="IPR003777">
    <property type="entry name" value="XdhC_CoxI"/>
</dbReference>
<dbReference type="PANTHER" id="PTHR30388:SF6">
    <property type="entry name" value="XANTHINE DEHYDROGENASE SUBUNIT A-RELATED"/>
    <property type="match status" value="1"/>
</dbReference>
<protein>
    <submittedName>
        <fullName evidence="4">Molybdenum cofactor sulfurylase</fullName>
    </submittedName>
</protein>
<dbReference type="RefSeq" id="WP_144563319.1">
    <property type="nucleotide sequence ID" value="NZ_VIVN01000003.1"/>
</dbReference>
<evidence type="ECO:0000259" key="3">
    <source>
        <dbReference type="Pfam" id="PF21469"/>
    </source>
</evidence>
<reference evidence="4 5" key="1">
    <citation type="submission" date="2019-06" db="EMBL/GenBank/DDBJ databases">
        <title>Sorghum-associated microbial communities from plants grown in Nebraska, USA.</title>
        <authorList>
            <person name="Schachtman D."/>
        </authorList>
    </citation>
    <scope>NUCLEOTIDE SEQUENCE [LARGE SCALE GENOMIC DNA]</scope>
    <source>
        <strain evidence="4 5">2482</strain>
    </source>
</reference>